<dbReference type="PIRSF" id="PIRSF000876">
    <property type="entry name" value="RR_chemtxs_CheB"/>
    <property type="match status" value="1"/>
</dbReference>
<accession>A0A3B0YQ22</accession>
<dbReference type="EC" id="3.1.1.61" evidence="3"/>
<evidence type="ECO:0000256" key="4">
    <source>
        <dbReference type="ARBA" id="ARBA00048267"/>
    </source>
</evidence>
<evidence type="ECO:0000256" key="1">
    <source>
        <dbReference type="ARBA" id="ARBA00022500"/>
    </source>
</evidence>
<dbReference type="CDD" id="cd16432">
    <property type="entry name" value="CheB_Rec"/>
    <property type="match status" value="1"/>
</dbReference>
<keyword evidence="2 6" id="KW-0378">Hydrolase</keyword>
<evidence type="ECO:0000313" key="6">
    <source>
        <dbReference type="EMBL" id="VAW81541.1"/>
    </source>
</evidence>
<dbReference type="Gene3D" id="3.40.50.180">
    <property type="entry name" value="Methylesterase CheB, C-terminal domain"/>
    <property type="match status" value="1"/>
</dbReference>
<protein>
    <recommendedName>
        <fullName evidence="3">protein-glutamate methylesterase</fullName>
        <ecNumber evidence="3">3.1.1.61</ecNumber>
    </recommendedName>
</protein>
<evidence type="ECO:0000256" key="2">
    <source>
        <dbReference type="ARBA" id="ARBA00022801"/>
    </source>
</evidence>
<dbReference type="InterPro" id="IPR011006">
    <property type="entry name" value="CheY-like_superfamily"/>
</dbReference>
<dbReference type="EMBL" id="UOFL01000221">
    <property type="protein sequence ID" value="VAW81541.1"/>
    <property type="molecule type" value="Genomic_DNA"/>
</dbReference>
<sequence>MRQPALHIGIASDNQQRIDIFRKVLTTHSHHILDWVDSNPLGMLESNPQQELNLLLIDISCENLDGPAITKVIIEKYNAEVLLFTNSISHDASKVFEAMGNGALDVITLPNELNGESSELQVLIKKVDNVGKLLQSKLKYQNEANSKNADTTNATPLIAIGSSTGGPTALVKILQKLPLNLKAAIVIVQHVDYQFANTLAHWLDEQVALPVRAAHNRDRPEAGKVLLAATNDHLCMHNDMSLYYQAEPVEYSYRPSVDVFFNSAAQHWKGDILGILLTGMGRDGAIGLHTMRKKGFSTIAQDEQSSIVYGMPKAAIDLNAACKIMDIDTIGVEIIDYLNQLLNNTKSRAG</sequence>
<evidence type="ECO:0000256" key="3">
    <source>
        <dbReference type="ARBA" id="ARBA00039140"/>
    </source>
</evidence>
<dbReference type="PANTHER" id="PTHR42872:SF6">
    <property type="entry name" value="PROTEIN-GLUTAMATE METHYLESTERASE_PROTEIN-GLUTAMINE GLUTAMINASE"/>
    <property type="match status" value="1"/>
</dbReference>
<dbReference type="Gene3D" id="3.40.50.2300">
    <property type="match status" value="1"/>
</dbReference>
<dbReference type="PROSITE" id="PS50122">
    <property type="entry name" value="CHEB"/>
    <property type="match status" value="1"/>
</dbReference>
<proteinExistence type="predicted"/>
<evidence type="ECO:0000259" key="5">
    <source>
        <dbReference type="PROSITE" id="PS50122"/>
    </source>
</evidence>
<dbReference type="SUPFAM" id="SSF52172">
    <property type="entry name" value="CheY-like"/>
    <property type="match status" value="1"/>
</dbReference>
<name>A0A3B0YQ22_9ZZZZ</name>
<keyword evidence="1" id="KW-0145">Chemotaxis</keyword>
<dbReference type="GO" id="GO:0008984">
    <property type="term" value="F:protein-glutamate methylesterase activity"/>
    <property type="evidence" value="ECO:0007669"/>
    <property type="project" value="UniProtKB-EC"/>
</dbReference>
<dbReference type="Pfam" id="PF01339">
    <property type="entry name" value="CheB_methylest"/>
    <property type="match status" value="1"/>
</dbReference>
<feature type="domain" description="CheB-type methylesterase" evidence="5">
    <location>
        <begin position="151"/>
        <end position="341"/>
    </location>
</feature>
<comment type="catalytic activity">
    <reaction evidence="4">
        <text>[protein]-L-glutamate 5-O-methyl ester + H2O = L-glutamyl-[protein] + methanol + H(+)</text>
        <dbReference type="Rhea" id="RHEA:23236"/>
        <dbReference type="Rhea" id="RHEA-COMP:10208"/>
        <dbReference type="Rhea" id="RHEA-COMP:10311"/>
        <dbReference type="ChEBI" id="CHEBI:15377"/>
        <dbReference type="ChEBI" id="CHEBI:15378"/>
        <dbReference type="ChEBI" id="CHEBI:17790"/>
        <dbReference type="ChEBI" id="CHEBI:29973"/>
        <dbReference type="ChEBI" id="CHEBI:82795"/>
        <dbReference type="EC" id="3.1.1.61"/>
    </reaction>
</comment>
<organism evidence="6">
    <name type="scientific">hydrothermal vent metagenome</name>
    <dbReference type="NCBI Taxonomy" id="652676"/>
    <lineage>
        <taxon>unclassified sequences</taxon>
        <taxon>metagenomes</taxon>
        <taxon>ecological metagenomes</taxon>
    </lineage>
</organism>
<dbReference type="NCBIfam" id="NF009206">
    <property type="entry name" value="PRK12555.1"/>
    <property type="match status" value="1"/>
</dbReference>
<dbReference type="AlphaFoldDB" id="A0A3B0YQ22"/>
<dbReference type="InterPro" id="IPR035909">
    <property type="entry name" value="CheB_C"/>
</dbReference>
<dbReference type="GO" id="GO:0005737">
    <property type="term" value="C:cytoplasm"/>
    <property type="evidence" value="ECO:0007669"/>
    <property type="project" value="InterPro"/>
</dbReference>
<dbReference type="GO" id="GO:0000156">
    <property type="term" value="F:phosphorelay response regulator activity"/>
    <property type="evidence" value="ECO:0007669"/>
    <property type="project" value="InterPro"/>
</dbReference>
<dbReference type="InterPro" id="IPR000673">
    <property type="entry name" value="Sig_transdc_resp-reg_Me-estase"/>
</dbReference>
<gene>
    <name evidence="6" type="ORF">MNBD_GAMMA12-2499</name>
</gene>
<dbReference type="GO" id="GO:0006935">
    <property type="term" value="P:chemotaxis"/>
    <property type="evidence" value="ECO:0007669"/>
    <property type="project" value="UniProtKB-KW"/>
</dbReference>
<dbReference type="PANTHER" id="PTHR42872">
    <property type="entry name" value="PROTEIN-GLUTAMATE METHYLESTERASE/PROTEIN-GLUTAMINE GLUTAMINASE"/>
    <property type="match status" value="1"/>
</dbReference>
<dbReference type="SUPFAM" id="SSF52738">
    <property type="entry name" value="Methylesterase CheB, C-terminal domain"/>
    <property type="match status" value="1"/>
</dbReference>
<reference evidence="6" key="1">
    <citation type="submission" date="2018-06" db="EMBL/GenBank/DDBJ databases">
        <authorList>
            <person name="Zhirakovskaya E."/>
        </authorList>
    </citation>
    <scope>NUCLEOTIDE SEQUENCE</scope>
</reference>
<dbReference type="InterPro" id="IPR008248">
    <property type="entry name" value="CheB-like"/>
</dbReference>